<organism evidence="3 4">
    <name type="scientific">Streptomyces zingiberis</name>
    <dbReference type="NCBI Taxonomy" id="2053010"/>
    <lineage>
        <taxon>Bacteria</taxon>
        <taxon>Bacillati</taxon>
        <taxon>Actinomycetota</taxon>
        <taxon>Actinomycetes</taxon>
        <taxon>Kitasatosporales</taxon>
        <taxon>Streptomycetaceae</taxon>
        <taxon>Streptomyces</taxon>
    </lineage>
</organism>
<gene>
    <name evidence="3" type="ORF">HCK00_07480</name>
</gene>
<evidence type="ECO:0000256" key="2">
    <source>
        <dbReference type="SAM" id="Phobius"/>
    </source>
</evidence>
<sequence length="156" mass="15530">MRNGLLRGALAGAAGTTALNAASYGDMAYRARPASTVPGKAVDDLARKSGHPVPGDGEERDHRLTGLGALMGIAVGVGTGAVLGAAREAGVRLPLPLGGALAGLLAMAATDLPLAGLGVTTDPRSWSTTDWLSDLAPHLAYGLVTAAALRATDPRG</sequence>
<keyword evidence="2" id="KW-0812">Transmembrane</keyword>
<accession>A0ABX1BRM3</accession>
<keyword evidence="4" id="KW-1185">Reference proteome</keyword>
<name>A0ABX1BRM3_9ACTN</name>
<evidence type="ECO:0000313" key="3">
    <source>
        <dbReference type="EMBL" id="NJQ00381.1"/>
    </source>
</evidence>
<protein>
    <recommendedName>
        <fullName evidence="5">DUF1440 domain-containing protein</fullName>
    </recommendedName>
</protein>
<proteinExistence type="predicted"/>
<comment type="caution">
    <text evidence="3">The sequence shown here is derived from an EMBL/GenBank/DDBJ whole genome shotgun (WGS) entry which is preliminary data.</text>
</comment>
<dbReference type="EMBL" id="JAATEN010000004">
    <property type="protein sequence ID" value="NJQ00381.1"/>
    <property type="molecule type" value="Genomic_DNA"/>
</dbReference>
<feature type="region of interest" description="Disordered" evidence="1">
    <location>
        <begin position="40"/>
        <end position="60"/>
    </location>
</feature>
<dbReference type="Proteomes" id="UP000695264">
    <property type="component" value="Unassembled WGS sequence"/>
</dbReference>
<feature type="transmembrane region" description="Helical" evidence="2">
    <location>
        <begin position="93"/>
        <end position="115"/>
    </location>
</feature>
<dbReference type="RefSeq" id="WP_168100974.1">
    <property type="nucleotide sequence ID" value="NZ_JAATEN010000004.1"/>
</dbReference>
<evidence type="ECO:0008006" key="5">
    <source>
        <dbReference type="Google" id="ProtNLM"/>
    </source>
</evidence>
<feature type="transmembrane region" description="Helical" evidence="2">
    <location>
        <begin position="64"/>
        <end position="86"/>
    </location>
</feature>
<keyword evidence="2" id="KW-1133">Transmembrane helix</keyword>
<reference evidence="3 4" key="1">
    <citation type="submission" date="2020-03" db="EMBL/GenBank/DDBJ databases">
        <title>WGS of actinomycetes isolated from Thailand.</title>
        <authorList>
            <person name="Thawai C."/>
        </authorList>
    </citation>
    <scope>NUCLEOTIDE SEQUENCE [LARGE SCALE GENOMIC DNA]</scope>
    <source>
        <strain evidence="3 4">PLAI 1-29</strain>
    </source>
</reference>
<evidence type="ECO:0000256" key="1">
    <source>
        <dbReference type="SAM" id="MobiDB-lite"/>
    </source>
</evidence>
<evidence type="ECO:0000313" key="4">
    <source>
        <dbReference type="Proteomes" id="UP000695264"/>
    </source>
</evidence>
<keyword evidence="2" id="KW-0472">Membrane</keyword>